<name>A0A5C3E3I8_9BASI</name>
<sequence>MTTQQKRNASGGKAKLMTFSLVNPFSILVMLLVLLSSRKAVAVPMPMPAPLGHLNEVARLTGEATERQQLLHYLQQTLPAQVRSPPPIETFSSLPDPHQLTPIPMIPEGHYPPNNGLILYGQPVYRHTPPTAARVMQNSGRGRITRDSGAMRRLDTNNYQIHHGHGQDQSNGAVESNQDVTRGLVAPPNTPERLYRARRNQ</sequence>
<keyword evidence="3" id="KW-1185">Reference proteome</keyword>
<protein>
    <submittedName>
        <fullName evidence="2">Uncharacterized protein</fullName>
    </submittedName>
</protein>
<reference evidence="2 3" key="1">
    <citation type="submission" date="2018-03" db="EMBL/GenBank/DDBJ databases">
        <authorList>
            <person name="Guldener U."/>
        </authorList>
    </citation>
    <scope>NUCLEOTIDE SEQUENCE [LARGE SCALE GENOMIC DNA]</scope>
    <source>
        <strain evidence="2 3">NBRC100155</strain>
    </source>
</reference>
<feature type="compositionally biased region" description="Polar residues" evidence="1">
    <location>
        <begin position="167"/>
        <end position="180"/>
    </location>
</feature>
<evidence type="ECO:0000256" key="1">
    <source>
        <dbReference type="SAM" id="MobiDB-lite"/>
    </source>
</evidence>
<gene>
    <name evidence="2" type="ORF">UTRI_02607_B</name>
</gene>
<dbReference type="AlphaFoldDB" id="A0A5C3E3I8"/>
<evidence type="ECO:0000313" key="3">
    <source>
        <dbReference type="Proteomes" id="UP000324022"/>
    </source>
</evidence>
<organism evidence="2 3">
    <name type="scientific">Ustilago trichophora</name>
    <dbReference type="NCBI Taxonomy" id="86804"/>
    <lineage>
        <taxon>Eukaryota</taxon>
        <taxon>Fungi</taxon>
        <taxon>Dikarya</taxon>
        <taxon>Basidiomycota</taxon>
        <taxon>Ustilaginomycotina</taxon>
        <taxon>Ustilaginomycetes</taxon>
        <taxon>Ustilaginales</taxon>
        <taxon>Ustilaginaceae</taxon>
        <taxon>Ustilago</taxon>
    </lineage>
</organism>
<dbReference type="Proteomes" id="UP000324022">
    <property type="component" value="Unassembled WGS sequence"/>
</dbReference>
<accession>A0A5C3E3I8</accession>
<feature type="region of interest" description="Disordered" evidence="1">
    <location>
        <begin position="161"/>
        <end position="201"/>
    </location>
</feature>
<proteinExistence type="predicted"/>
<evidence type="ECO:0000313" key="2">
    <source>
        <dbReference type="EMBL" id="SPO25273.1"/>
    </source>
</evidence>
<dbReference type="EMBL" id="OOIN01000010">
    <property type="protein sequence ID" value="SPO25273.1"/>
    <property type="molecule type" value="Genomic_DNA"/>
</dbReference>